<evidence type="ECO:0000259" key="20">
    <source>
        <dbReference type="PROSITE" id="PS50011"/>
    </source>
</evidence>
<dbReference type="Pfam" id="PF12819">
    <property type="entry name" value="Malectin_like"/>
    <property type="match status" value="1"/>
</dbReference>
<comment type="catalytic activity">
    <reaction evidence="17">
        <text>L-seryl-[protein] + ATP = O-phospho-L-seryl-[protein] + ADP + H(+)</text>
        <dbReference type="Rhea" id="RHEA:17989"/>
        <dbReference type="Rhea" id="RHEA-COMP:9863"/>
        <dbReference type="Rhea" id="RHEA-COMP:11604"/>
        <dbReference type="ChEBI" id="CHEBI:15378"/>
        <dbReference type="ChEBI" id="CHEBI:29999"/>
        <dbReference type="ChEBI" id="CHEBI:30616"/>
        <dbReference type="ChEBI" id="CHEBI:83421"/>
        <dbReference type="ChEBI" id="CHEBI:456216"/>
        <dbReference type="EC" id="2.7.11.1"/>
    </reaction>
</comment>
<dbReference type="Gene3D" id="3.30.200.20">
    <property type="entry name" value="Phosphorylase Kinase, domain 1"/>
    <property type="match status" value="1"/>
</dbReference>
<dbReference type="InterPro" id="IPR008271">
    <property type="entry name" value="Ser/Thr_kinase_AS"/>
</dbReference>
<dbReference type="SUPFAM" id="SSF52058">
    <property type="entry name" value="L domain-like"/>
    <property type="match status" value="1"/>
</dbReference>
<evidence type="ECO:0000256" key="7">
    <source>
        <dbReference type="ARBA" id="ARBA00022692"/>
    </source>
</evidence>
<dbReference type="InterPro" id="IPR032675">
    <property type="entry name" value="LRR_dom_sf"/>
</dbReference>
<dbReference type="GO" id="GO:0004674">
    <property type="term" value="F:protein serine/threonine kinase activity"/>
    <property type="evidence" value="ECO:0007669"/>
    <property type="project" value="UniProtKB-KW"/>
</dbReference>
<dbReference type="InterPro" id="IPR011009">
    <property type="entry name" value="Kinase-like_dom_sf"/>
</dbReference>
<dbReference type="Gene3D" id="1.10.510.10">
    <property type="entry name" value="Transferase(Phosphotransferase) domain 1"/>
    <property type="match status" value="1"/>
</dbReference>
<feature type="transmembrane region" description="Helical" evidence="19">
    <location>
        <begin position="291"/>
        <end position="314"/>
    </location>
</feature>
<keyword evidence="3" id="KW-0723">Serine/threonine-protein kinase</keyword>
<evidence type="ECO:0000256" key="9">
    <source>
        <dbReference type="ARBA" id="ARBA00022737"/>
    </source>
</evidence>
<feature type="binding site" evidence="18">
    <location>
        <position position="370"/>
    </location>
    <ligand>
        <name>ATP</name>
        <dbReference type="ChEBI" id="CHEBI:30616"/>
    </ligand>
</feature>
<keyword evidence="8" id="KW-0732">Signal</keyword>
<keyword evidence="11" id="KW-0418">Kinase</keyword>
<evidence type="ECO:0000256" key="17">
    <source>
        <dbReference type="ARBA" id="ARBA00048679"/>
    </source>
</evidence>
<keyword evidence="4" id="KW-0597">Phosphoprotein</keyword>
<comment type="catalytic activity">
    <reaction evidence="16">
        <text>L-threonyl-[protein] + ATP = O-phospho-L-threonyl-[protein] + ADP + H(+)</text>
        <dbReference type="Rhea" id="RHEA:46608"/>
        <dbReference type="Rhea" id="RHEA-COMP:11060"/>
        <dbReference type="Rhea" id="RHEA-COMP:11605"/>
        <dbReference type="ChEBI" id="CHEBI:15378"/>
        <dbReference type="ChEBI" id="CHEBI:30013"/>
        <dbReference type="ChEBI" id="CHEBI:30616"/>
        <dbReference type="ChEBI" id="CHEBI:61977"/>
        <dbReference type="ChEBI" id="CHEBI:456216"/>
        <dbReference type="EC" id="2.7.11.1"/>
    </reaction>
</comment>
<dbReference type="Gene3D" id="3.80.10.10">
    <property type="entry name" value="Ribonuclease Inhibitor"/>
    <property type="match status" value="1"/>
</dbReference>
<reference evidence="21 22" key="1">
    <citation type="submission" date="2024-04" db="EMBL/GenBank/DDBJ databases">
        <title>The reference genome of an endangered Asteraceae, Deinandra increscens subsp. villosa, native to the Central Coast of California.</title>
        <authorList>
            <person name="Guilliams M."/>
            <person name="Hasenstab-Lehman K."/>
            <person name="Meyer R."/>
            <person name="Mcevoy S."/>
        </authorList>
    </citation>
    <scope>NUCLEOTIDE SEQUENCE [LARGE SCALE GENOMIC DNA]</scope>
    <source>
        <tissue evidence="21">Leaf</tissue>
    </source>
</reference>
<evidence type="ECO:0000256" key="19">
    <source>
        <dbReference type="SAM" id="Phobius"/>
    </source>
</evidence>
<evidence type="ECO:0000256" key="8">
    <source>
        <dbReference type="ARBA" id="ARBA00022729"/>
    </source>
</evidence>
<dbReference type="FunFam" id="3.80.10.10:FF:000129">
    <property type="entry name" value="Leucine-rich repeat receptor-like kinase"/>
    <property type="match status" value="1"/>
</dbReference>
<keyword evidence="12 18" id="KW-0067">ATP-binding</keyword>
<evidence type="ECO:0000256" key="14">
    <source>
        <dbReference type="ARBA" id="ARBA00023136"/>
    </source>
</evidence>
<dbReference type="PANTHER" id="PTHR45631:SF202">
    <property type="entry name" value="SENESCENCE-INDUCED RECEPTOR-LIKE SERINE_THREONINE-PROTEIN KINASE"/>
    <property type="match status" value="1"/>
</dbReference>
<dbReference type="AlphaFoldDB" id="A0AAP0C9D0"/>
<dbReference type="InterPro" id="IPR017441">
    <property type="entry name" value="Protein_kinase_ATP_BS"/>
</dbReference>
<evidence type="ECO:0000256" key="5">
    <source>
        <dbReference type="ARBA" id="ARBA00022614"/>
    </source>
</evidence>
<dbReference type="EMBL" id="JBCNJP010004736">
    <property type="protein sequence ID" value="KAK9049817.1"/>
    <property type="molecule type" value="Genomic_DNA"/>
</dbReference>
<dbReference type="PROSITE" id="PS00108">
    <property type="entry name" value="PROTEIN_KINASE_ST"/>
    <property type="match status" value="1"/>
</dbReference>
<dbReference type="InterPro" id="IPR001245">
    <property type="entry name" value="Ser-Thr/Tyr_kinase_cat_dom"/>
</dbReference>
<name>A0AAP0C9D0_9ASTR</name>
<evidence type="ECO:0000256" key="13">
    <source>
        <dbReference type="ARBA" id="ARBA00022989"/>
    </source>
</evidence>
<dbReference type="PROSITE" id="PS50011">
    <property type="entry name" value="PROTEIN_KINASE_DOM"/>
    <property type="match status" value="1"/>
</dbReference>
<comment type="subcellular location">
    <subcellularLocation>
        <location evidence="1">Membrane</location>
        <topology evidence="1">Single-pass membrane protein</topology>
    </subcellularLocation>
</comment>
<accession>A0AAP0C9D0</accession>
<evidence type="ECO:0000256" key="6">
    <source>
        <dbReference type="ARBA" id="ARBA00022679"/>
    </source>
</evidence>
<evidence type="ECO:0000256" key="18">
    <source>
        <dbReference type="PROSITE-ProRule" id="PRU10141"/>
    </source>
</evidence>
<evidence type="ECO:0000256" key="2">
    <source>
        <dbReference type="ARBA" id="ARBA00012513"/>
    </source>
</evidence>
<evidence type="ECO:0000256" key="1">
    <source>
        <dbReference type="ARBA" id="ARBA00004167"/>
    </source>
</evidence>
<keyword evidence="10 18" id="KW-0547">Nucleotide-binding</keyword>
<protein>
    <recommendedName>
        <fullName evidence="2">non-specific serine/threonine protein kinase</fullName>
        <ecNumber evidence="2">2.7.11.1</ecNumber>
    </recommendedName>
</protein>
<evidence type="ECO:0000256" key="4">
    <source>
        <dbReference type="ARBA" id="ARBA00022553"/>
    </source>
</evidence>
<sequence>MSHAVTQKNSNIALRIDLNPGDTTGNVLYYMHLNEIEILKGNQKREFNIYLNGLLVAGPYSPIYHTTLTVYSLKPQPSAPMYTFTINKTPDSTLLPIISAAEFYSVKDLPQRHTYDKDGKYIVFIKLYHKVGLDITNLFCLILAAAMWSIKSTYRLTKNWQGDPCAPQEFVWDGVICNYDDPESPRIVMLNLSTDGLIGEIDSGLANLTMMQTLDLSNNNLTGTVPDFLSGLKFLTEINLKGNNFTGPIPSVLLEKASKGSLLLSFDGESTGASTSSCDRNTCKNKKDNKFIIPLIVAVSVVAILIALAFIFMWKIIKKKERGTRLETRKKQYTYSDIHNITNNFNVVLGKGGFGTVYRGIINDKQVAVKMLSGSSTQGDKEFQAEVNLLLSVHHKSLTSLVGYCDDESHKGIIYEYMANGNLESRLLDRTSGVLNWEERLQIGGDVAQGLEYMHHGCKPPIVHRDVKCTNILLNEAFQAKLGDFGLSRAFPKDASYISTNVAGTPGYLDPECMITHKLTEKSDVYSFGVVLLVLITGQPTVITTEDNEKLHISRMVGLRLESGDMSNIVDPSLRGDFDVNSAWKAVELAMACVVGTPNKRPTMKDVVIELNDCLVSERARKEAIPNPNIIGSMSLNLEIAHDPTAV</sequence>
<evidence type="ECO:0000256" key="12">
    <source>
        <dbReference type="ARBA" id="ARBA00022840"/>
    </source>
</evidence>
<feature type="domain" description="Protein kinase" evidence="20">
    <location>
        <begin position="343"/>
        <end position="615"/>
    </location>
</feature>
<dbReference type="InterPro" id="IPR000719">
    <property type="entry name" value="Prot_kinase_dom"/>
</dbReference>
<evidence type="ECO:0000256" key="16">
    <source>
        <dbReference type="ARBA" id="ARBA00047899"/>
    </source>
</evidence>
<evidence type="ECO:0000256" key="3">
    <source>
        <dbReference type="ARBA" id="ARBA00022527"/>
    </source>
</evidence>
<evidence type="ECO:0000256" key="10">
    <source>
        <dbReference type="ARBA" id="ARBA00022741"/>
    </source>
</evidence>
<gene>
    <name evidence="21" type="ORF">SSX86_031215</name>
</gene>
<dbReference type="InterPro" id="IPR001611">
    <property type="entry name" value="Leu-rich_rpt"/>
</dbReference>
<keyword evidence="14 19" id="KW-0472">Membrane</keyword>
<evidence type="ECO:0000313" key="22">
    <source>
        <dbReference type="Proteomes" id="UP001408789"/>
    </source>
</evidence>
<proteinExistence type="predicted"/>
<keyword evidence="13 19" id="KW-1133">Transmembrane helix</keyword>
<keyword evidence="7 19" id="KW-0812">Transmembrane</keyword>
<dbReference type="GO" id="GO:0016020">
    <property type="term" value="C:membrane"/>
    <property type="evidence" value="ECO:0007669"/>
    <property type="project" value="UniProtKB-SubCell"/>
</dbReference>
<keyword evidence="15" id="KW-0675">Receptor</keyword>
<dbReference type="Pfam" id="PF07714">
    <property type="entry name" value="PK_Tyr_Ser-Thr"/>
    <property type="match status" value="1"/>
</dbReference>
<dbReference type="EC" id="2.7.11.1" evidence="2"/>
<evidence type="ECO:0000256" key="11">
    <source>
        <dbReference type="ARBA" id="ARBA00022777"/>
    </source>
</evidence>
<dbReference type="PANTHER" id="PTHR45631">
    <property type="entry name" value="OS07G0107800 PROTEIN-RELATED"/>
    <property type="match status" value="1"/>
</dbReference>
<keyword evidence="5" id="KW-0433">Leucine-rich repeat</keyword>
<dbReference type="FunFam" id="1.10.510.10:FF:000146">
    <property type="entry name" value="LRR receptor-like serine/threonine-protein kinase IOS1"/>
    <property type="match status" value="1"/>
</dbReference>
<dbReference type="FunFam" id="3.30.200.20:FF:000394">
    <property type="entry name" value="Leucine-rich repeat receptor-like protein kinase"/>
    <property type="match status" value="1"/>
</dbReference>
<dbReference type="SUPFAM" id="SSF56112">
    <property type="entry name" value="Protein kinase-like (PK-like)"/>
    <property type="match status" value="1"/>
</dbReference>
<dbReference type="Pfam" id="PF00560">
    <property type="entry name" value="LRR_1"/>
    <property type="match status" value="2"/>
</dbReference>
<keyword evidence="6" id="KW-0808">Transferase</keyword>
<dbReference type="Proteomes" id="UP001408789">
    <property type="component" value="Unassembled WGS sequence"/>
</dbReference>
<comment type="caution">
    <text evidence="21">The sequence shown here is derived from an EMBL/GenBank/DDBJ whole genome shotgun (WGS) entry which is preliminary data.</text>
</comment>
<evidence type="ECO:0000313" key="21">
    <source>
        <dbReference type="EMBL" id="KAK9049817.1"/>
    </source>
</evidence>
<dbReference type="SMART" id="SM00220">
    <property type="entry name" value="S_TKc"/>
    <property type="match status" value="1"/>
</dbReference>
<dbReference type="PROSITE" id="PS00107">
    <property type="entry name" value="PROTEIN_KINASE_ATP"/>
    <property type="match status" value="1"/>
</dbReference>
<keyword evidence="9" id="KW-0677">Repeat</keyword>
<dbReference type="InterPro" id="IPR024788">
    <property type="entry name" value="Malectin-like_Carb-bd_dom"/>
</dbReference>
<dbReference type="GO" id="GO:0005524">
    <property type="term" value="F:ATP binding"/>
    <property type="evidence" value="ECO:0007669"/>
    <property type="project" value="UniProtKB-UniRule"/>
</dbReference>
<organism evidence="21 22">
    <name type="scientific">Deinandra increscens subsp. villosa</name>
    <dbReference type="NCBI Taxonomy" id="3103831"/>
    <lineage>
        <taxon>Eukaryota</taxon>
        <taxon>Viridiplantae</taxon>
        <taxon>Streptophyta</taxon>
        <taxon>Embryophyta</taxon>
        <taxon>Tracheophyta</taxon>
        <taxon>Spermatophyta</taxon>
        <taxon>Magnoliopsida</taxon>
        <taxon>eudicotyledons</taxon>
        <taxon>Gunneridae</taxon>
        <taxon>Pentapetalae</taxon>
        <taxon>asterids</taxon>
        <taxon>campanulids</taxon>
        <taxon>Asterales</taxon>
        <taxon>Asteraceae</taxon>
        <taxon>Asteroideae</taxon>
        <taxon>Heliantheae alliance</taxon>
        <taxon>Madieae</taxon>
        <taxon>Madiinae</taxon>
        <taxon>Deinandra</taxon>
    </lineage>
</organism>
<evidence type="ECO:0000256" key="15">
    <source>
        <dbReference type="ARBA" id="ARBA00023170"/>
    </source>
</evidence>
<keyword evidence="22" id="KW-1185">Reference proteome</keyword>